<sequence>EDARLHDFDQRHDGPFDQPQPSVQFDSTTSHDSTHFFPSNRRQSESAVRAFEEASSPSRPVGRKSVQLHRSARDEFASPPRASTSMPRPSRDFDVRRDGPYGRPSLTMERRRSSGKIISPEGRRPTLPAQTEEEKADEERLQAALEEGPPTEPAETEEPSLETLAFEPEPPPLNYSLWKRKWSI</sequence>
<evidence type="ECO:0000313" key="2">
    <source>
        <dbReference type="EMBL" id="TKA36822.1"/>
    </source>
</evidence>
<feature type="compositionally biased region" description="Basic and acidic residues" evidence="1">
    <location>
        <begin position="1"/>
        <end position="15"/>
    </location>
</feature>
<evidence type="ECO:0000256" key="1">
    <source>
        <dbReference type="SAM" id="MobiDB-lite"/>
    </source>
</evidence>
<accession>A0A4U0UNF4</accession>
<evidence type="ECO:0000313" key="3">
    <source>
        <dbReference type="Proteomes" id="UP000309340"/>
    </source>
</evidence>
<protein>
    <submittedName>
        <fullName evidence="2">Uncharacterized protein</fullName>
    </submittedName>
</protein>
<comment type="caution">
    <text evidence="2">The sequence shown here is derived from an EMBL/GenBank/DDBJ whole genome shotgun (WGS) entry which is preliminary data.</text>
</comment>
<name>A0A4U0UNF4_9PEZI</name>
<feature type="compositionally biased region" description="Polar residues" evidence="1">
    <location>
        <begin position="19"/>
        <end position="41"/>
    </location>
</feature>
<dbReference type="Proteomes" id="UP000309340">
    <property type="component" value="Unassembled WGS sequence"/>
</dbReference>
<feature type="compositionally biased region" description="Basic and acidic residues" evidence="1">
    <location>
        <begin position="89"/>
        <end position="100"/>
    </location>
</feature>
<reference evidence="2 3" key="1">
    <citation type="submission" date="2017-03" db="EMBL/GenBank/DDBJ databases">
        <title>Genomes of endolithic fungi from Antarctica.</title>
        <authorList>
            <person name="Coleine C."/>
            <person name="Masonjones S."/>
            <person name="Stajich J.E."/>
        </authorList>
    </citation>
    <scope>NUCLEOTIDE SEQUENCE [LARGE SCALE GENOMIC DNA]</scope>
    <source>
        <strain evidence="2 3">CCFEE 5184</strain>
    </source>
</reference>
<feature type="non-terminal residue" evidence="2">
    <location>
        <position position="184"/>
    </location>
</feature>
<dbReference type="EMBL" id="NAJQ01002835">
    <property type="protein sequence ID" value="TKA36822.1"/>
    <property type="molecule type" value="Genomic_DNA"/>
</dbReference>
<proteinExistence type="predicted"/>
<dbReference type="STRING" id="329884.A0A4U0UNF4"/>
<organism evidence="2 3">
    <name type="scientific">Friedmanniomyces simplex</name>
    <dbReference type="NCBI Taxonomy" id="329884"/>
    <lineage>
        <taxon>Eukaryota</taxon>
        <taxon>Fungi</taxon>
        <taxon>Dikarya</taxon>
        <taxon>Ascomycota</taxon>
        <taxon>Pezizomycotina</taxon>
        <taxon>Dothideomycetes</taxon>
        <taxon>Dothideomycetidae</taxon>
        <taxon>Mycosphaerellales</taxon>
        <taxon>Teratosphaeriaceae</taxon>
        <taxon>Friedmanniomyces</taxon>
    </lineage>
</organism>
<keyword evidence="3" id="KW-1185">Reference proteome</keyword>
<feature type="region of interest" description="Disordered" evidence="1">
    <location>
        <begin position="1"/>
        <end position="170"/>
    </location>
</feature>
<feature type="non-terminal residue" evidence="2">
    <location>
        <position position="1"/>
    </location>
</feature>
<gene>
    <name evidence="2" type="ORF">B0A55_13628</name>
</gene>
<dbReference type="AlphaFoldDB" id="A0A4U0UNF4"/>